<reference evidence="4" key="1">
    <citation type="journal article" date="2014" name="Int. J. Syst. Evol. Microbiol.">
        <title>Complete genome sequence of Corynebacterium casei LMG S-19264T (=DSM 44701T), isolated from a smear-ripened cheese.</title>
        <authorList>
            <consortium name="US DOE Joint Genome Institute (JGI-PGF)"/>
            <person name="Walter F."/>
            <person name="Albersmeier A."/>
            <person name="Kalinowski J."/>
            <person name="Ruckert C."/>
        </authorList>
    </citation>
    <scope>NUCLEOTIDE SEQUENCE</scope>
    <source>
        <strain evidence="4">CGMCC 4.7430</strain>
    </source>
</reference>
<evidence type="ECO:0000256" key="3">
    <source>
        <dbReference type="SAM" id="Phobius"/>
    </source>
</evidence>
<evidence type="ECO:0000256" key="1">
    <source>
        <dbReference type="SAM" id="Coils"/>
    </source>
</evidence>
<keyword evidence="3" id="KW-1133">Transmembrane helix</keyword>
<feature type="compositionally biased region" description="Acidic residues" evidence="2">
    <location>
        <begin position="1"/>
        <end position="10"/>
    </location>
</feature>
<dbReference type="RefSeq" id="WP_189137934.1">
    <property type="nucleotide sequence ID" value="NZ_BMNK01000002.1"/>
</dbReference>
<protein>
    <submittedName>
        <fullName evidence="4">Uncharacterized protein</fullName>
    </submittedName>
</protein>
<feature type="region of interest" description="Disordered" evidence="2">
    <location>
        <begin position="83"/>
        <end position="107"/>
    </location>
</feature>
<organism evidence="4 5">
    <name type="scientific">Nonomuraea glycinis</name>
    <dbReference type="NCBI Taxonomy" id="2047744"/>
    <lineage>
        <taxon>Bacteria</taxon>
        <taxon>Bacillati</taxon>
        <taxon>Actinomycetota</taxon>
        <taxon>Actinomycetes</taxon>
        <taxon>Streptosporangiales</taxon>
        <taxon>Streptosporangiaceae</taxon>
        <taxon>Nonomuraea</taxon>
    </lineage>
</organism>
<keyword evidence="3" id="KW-0812">Transmembrane</keyword>
<feature type="compositionally biased region" description="Low complexity" evidence="2">
    <location>
        <begin position="83"/>
        <end position="104"/>
    </location>
</feature>
<proteinExistence type="predicted"/>
<feature type="region of interest" description="Disordered" evidence="2">
    <location>
        <begin position="1"/>
        <end position="23"/>
    </location>
</feature>
<evidence type="ECO:0000313" key="4">
    <source>
        <dbReference type="EMBL" id="GGP03979.1"/>
    </source>
</evidence>
<keyword evidence="3" id="KW-0472">Membrane</keyword>
<feature type="coiled-coil region" evidence="1">
    <location>
        <begin position="151"/>
        <end position="188"/>
    </location>
</feature>
<dbReference type="EMBL" id="BMNK01000002">
    <property type="protein sequence ID" value="GGP03979.1"/>
    <property type="molecule type" value="Genomic_DNA"/>
</dbReference>
<feature type="region of interest" description="Disordered" evidence="2">
    <location>
        <begin position="211"/>
        <end position="258"/>
    </location>
</feature>
<comment type="caution">
    <text evidence="4">The sequence shown here is derived from an EMBL/GenBank/DDBJ whole genome shotgun (WGS) entry which is preliminary data.</text>
</comment>
<name>A0A918A303_9ACTN</name>
<dbReference type="Proteomes" id="UP000660745">
    <property type="component" value="Unassembled WGS sequence"/>
</dbReference>
<evidence type="ECO:0000256" key="2">
    <source>
        <dbReference type="SAM" id="MobiDB-lite"/>
    </source>
</evidence>
<keyword evidence="5" id="KW-1185">Reference proteome</keyword>
<dbReference type="AlphaFoldDB" id="A0A918A303"/>
<keyword evidence="1" id="KW-0175">Coiled coil</keyword>
<sequence length="411" mass="45527">MPSIPEEDDMNDRTFAQLKPQGLDELTEEAYQRRRSADLAAAFAAPPAPVARIRRGRPLILAGALAAGVAATAVVVVPGLTDSGTPPQAAPTTVSPTASSTRPAQSRKLDAHTVLLAAAESATRTPADSGRYWYVRDRTVQRLHNVESEYVAKVNALVKEYKQRQEELKGKSGELKAAERELNRELTKLKSATLPYNAYLSDTWESWRPRESGMKHRTERGREKEISFASPADEEMWRQAGSPDLRPKDAGNPEDNDDIERVLSISNPTLNMRNVDELPTERKALESRLRQFYRQQPGVKEAFSVYLWQTSVDLLGAPITPGTREALFRVLAGQRDIVSQGEVTDTAGRAGAALTTKETTPEGERIEYRLIIDPDSAELLQYEVADADKPASLLRVTLEETGWVDRIGERP</sequence>
<evidence type="ECO:0000313" key="5">
    <source>
        <dbReference type="Proteomes" id="UP000660745"/>
    </source>
</evidence>
<accession>A0A918A303</accession>
<feature type="compositionally biased region" description="Basic and acidic residues" evidence="2">
    <location>
        <begin position="211"/>
        <end position="226"/>
    </location>
</feature>
<feature type="transmembrane region" description="Helical" evidence="3">
    <location>
        <begin position="59"/>
        <end position="80"/>
    </location>
</feature>
<gene>
    <name evidence="4" type="ORF">GCM10012278_17440</name>
</gene>
<reference evidence="4" key="2">
    <citation type="submission" date="2020-09" db="EMBL/GenBank/DDBJ databases">
        <authorList>
            <person name="Sun Q."/>
            <person name="Zhou Y."/>
        </authorList>
    </citation>
    <scope>NUCLEOTIDE SEQUENCE</scope>
    <source>
        <strain evidence="4">CGMCC 4.7430</strain>
    </source>
</reference>